<name>A7VRL1_9FIRM</name>
<dbReference type="EC" id="3.4.16.4" evidence="4"/>
<feature type="transmembrane region" description="Helical" evidence="2">
    <location>
        <begin position="21"/>
        <end position="45"/>
    </location>
</feature>
<dbReference type="EMBL" id="ABCB02000016">
    <property type="protein sequence ID" value="EDO62333.1"/>
    <property type="molecule type" value="Genomic_DNA"/>
</dbReference>
<sequence>MNERNDKQYERYRRLRKRKTNRPIILILTFSIIMIAIAILGSLLLKGSEEHVILNPTDTQPGLTLDDDISSGIEESGKQQSSTDDTEWNLTLVNKWNPIPDNYEINLVEVPGGEKVDERIYEPLMEMLEAAKKENWDQLPKVVSGYRTQEKQQKFYDEKIAEYKQQGYSENEAVEQAKQWVAVPGYSEHQIGIAVDINGATYDLYFWLQENSYKYGFIFRYPAGKTDVTGTAEEVWHYRYVGVEVATEMYEQGLCLEEYLDRIEK</sequence>
<keyword evidence="2" id="KW-0812">Transmembrane</keyword>
<keyword evidence="4" id="KW-0121">Carboxypeptidase</keyword>
<comment type="caution">
    <text evidence="4">The sequence shown here is derived from an EMBL/GenBank/DDBJ whole genome shotgun (WGS) entry which is preliminary data.</text>
</comment>
<evidence type="ECO:0000313" key="5">
    <source>
        <dbReference type="EMBL" id="PEQ24905.1"/>
    </source>
</evidence>
<dbReference type="EMBL" id="NOXF01000003">
    <property type="protein sequence ID" value="PEQ24905.1"/>
    <property type="molecule type" value="Genomic_DNA"/>
</dbReference>
<dbReference type="SUPFAM" id="SSF55166">
    <property type="entry name" value="Hedgehog/DD-peptidase"/>
    <property type="match status" value="1"/>
</dbReference>
<dbReference type="CDD" id="cd14852">
    <property type="entry name" value="LD-carboxypeptidase"/>
    <property type="match status" value="1"/>
</dbReference>
<evidence type="ECO:0000313" key="7">
    <source>
        <dbReference type="Proteomes" id="UP000220611"/>
    </source>
</evidence>
<dbReference type="PANTHER" id="PTHR34385">
    <property type="entry name" value="D-ALANYL-D-ALANINE CARBOXYPEPTIDASE"/>
    <property type="match status" value="1"/>
</dbReference>
<accession>A7VRL1</accession>
<evidence type="ECO:0000313" key="6">
    <source>
        <dbReference type="Proteomes" id="UP000003490"/>
    </source>
</evidence>
<keyword evidence="2" id="KW-1133">Transmembrane helix</keyword>
<organism evidence="4 6">
    <name type="scientific">[Clostridium] leptum DSM 753</name>
    <dbReference type="NCBI Taxonomy" id="428125"/>
    <lineage>
        <taxon>Bacteria</taxon>
        <taxon>Bacillati</taxon>
        <taxon>Bacillota</taxon>
        <taxon>Clostridia</taxon>
        <taxon>Eubacteriales</taxon>
        <taxon>Oscillospiraceae</taxon>
        <taxon>Oscillospiraceae incertae sedis</taxon>
    </lineage>
</organism>
<keyword evidence="7" id="KW-1185">Reference proteome</keyword>
<dbReference type="InterPro" id="IPR003709">
    <property type="entry name" value="VanY-like_core_dom"/>
</dbReference>
<evidence type="ECO:0000259" key="3">
    <source>
        <dbReference type="Pfam" id="PF02557"/>
    </source>
</evidence>
<dbReference type="HOGENOM" id="CLU_054193_3_2_9"/>
<dbReference type="eggNOG" id="COG1876">
    <property type="taxonomic scope" value="Bacteria"/>
</dbReference>
<dbReference type="Proteomes" id="UP000003490">
    <property type="component" value="Unassembled WGS sequence"/>
</dbReference>
<dbReference type="GO" id="GO:0009002">
    <property type="term" value="F:serine-type D-Ala-D-Ala carboxypeptidase activity"/>
    <property type="evidence" value="ECO:0007669"/>
    <property type="project" value="UniProtKB-EC"/>
</dbReference>
<dbReference type="AlphaFoldDB" id="A7VRL1"/>
<dbReference type="PANTHER" id="PTHR34385:SF1">
    <property type="entry name" value="PEPTIDOGLYCAN L-ALANYL-D-GLUTAMATE ENDOPEPTIDASE CWLK"/>
    <property type="match status" value="1"/>
</dbReference>
<proteinExistence type="predicted"/>
<dbReference type="GO" id="GO:0006508">
    <property type="term" value="P:proteolysis"/>
    <property type="evidence" value="ECO:0007669"/>
    <property type="project" value="InterPro"/>
</dbReference>
<dbReference type="InterPro" id="IPR052179">
    <property type="entry name" value="DD-CPase-like"/>
</dbReference>
<keyword evidence="2" id="KW-0472">Membrane</keyword>
<evidence type="ECO:0000256" key="1">
    <source>
        <dbReference type="SAM" id="MobiDB-lite"/>
    </source>
</evidence>
<dbReference type="Gene3D" id="3.30.1380.10">
    <property type="match status" value="1"/>
</dbReference>
<evidence type="ECO:0000313" key="4">
    <source>
        <dbReference type="EMBL" id="EDO62333.1"/>
    </source>
</evidence>
<reference evidence="4 6" key="2">
    <citation type="submission" date="2007-08" db="EMBL/GenBank/DDBJ databases">
        <authorList>
            <person name="Fulton L."/>
            <person name="Clifton S."/>
            <person name="Fulton B."/>
            <person name="Xu J."/>
            <person name="Minx P."/>
            <person name="Pepin K.H."/>
            <person name="Johnson M."/>
            <person name="Thiruvilangam P."/>
            <person name="Bhonagiri V."/>
            <person name="Nash W.E."/>
            <person name="Wang C."/>
            <person name="Mardis E.R."/>
            <person name="Wilson R.K."/>
        </authorList>
    </citation>
    <scope>NUCLEOTIDE SEQUENCE [LARGE SCALE GENOMIC DNA]</scope>
    <source>
        <strain evidence="4 6">DSM 753</strain>
    </source>
</reference>
<evidence type="ECO:0000256" key="2">
    <source>
        <dbReference type="SAM" id="Phobius"/>
    </source>
</evidence>
<reference evidence="5 7" key="3">
    <citation type="submission" date="2017-07" db="EMBL/GenBank/DDBJ databases">
        <title>Prevalence of linear plasmids in Cutibacterium (Propionibacterium) acnes isolates obtained from prostatic tissue.</title>
        <authorList>
            <person name="Davidsson S."/>
            <person name="Carlsson J."/>
            <person name="Molling P."/>
            <person name="Andren O."/>
            <person name="Andersson S.-O."/>
            <person name="Brzuszkiewicz E."/>
            <person name="Poehlein A."/>
            <person name="Al-Zeer M."/>
            <person name="Brinkmann V."/>
            <person name="Scavenius C."/>
            <person name="Nazipi S."/>
            <person name="Soderquist B."/>
            <person name="Bruggemann H."/>
        </authorList>
    </citation>
    <scope>NUCLEOTIDE SEQUENCE [LARGE SCALE GENOMIC DNA]</scope>
    <source>
        <strain evidence="5 7">DSM 753</strain>
    </source>
</reference>
<dbReference type="Proteomes" id="UP000220611">
    <property type="component" value="Unassembled WGS sequence"/>
</dbReference>
<feature type="domain" description="D-alanyl-D-alanine carboxypeptidase-like core" evidence="3">
    <location>
        <begin position="114"/>
        <end position="242"/>
    </location>
</feature>
<dbReference type="InterPro" id="IPR009045">
    <property type="entry name" value="Zn_M74/Hedgehog-like"/>
</dbReference>
<gene>
    <name evidence="5" type="ORF">CH238_05530</name>
    <name evidence="4" type="ORF">CLOLEP_01195</name>
</gene>
<reference evidence="4 6" key="1">
    <citation type="submission" date="2007-08" db="EMBL/GenBank/DDBJ databases">
        <title>Draft genome sequence of Clostridium leptum (DSM 753).</title>
        <authorList>
            <person name="Sudarsanam P."/>
            <person name="Ley R."/>
            <person name="Guruge J."/>
            <person name="Turnbaugh P.J."/>
            <person name="Mahowald M."/>
            <person name="Liep D."/>
            <person name="Gordon J."/>
        </authorList>
    </citation>
    <scope>NUCLEOTIDE SEQUENCE [LARGE SCALE GENOMIC DNA]</scope>
    <source>
        <strain evidence="4 6">DSM 753</strain>
    </source>
</reference>
<dbReference type="Pfam" id="PF02557">
    <property type="entry name" value="VanY"/>
    <property type="match status" value="1"/>
</dbReference>
<protein>
    <submittedName>
        <fullName evidence="5">D-Ala-D-Ala carboxypeptidase VanY</fullName>
    </submittedName>
    <submittedName>
        <fullName evidence="4">Serine-type D-Ala-D-Ala carboxypeptidase</fullName>
        <ecNumber evidence="4">3.4.16.4</ecNumber>
    </submittedName>
</protein>
<keyword evidence="4" id="KW-0645">Protease</keyword>
<feature type="region of interest" description="Disordered" evidence="1">
    <location>
        <begin position="55"/>
        <end position="85"/>
    </location>
</feature>
<keyword evidence="4" id="KW-0378">Hydrolase</keyword>
<dbReference type="InterPro" id="IPR058193">
    <property type="entry name" value="VanY/YodJ_core_dom"/>
</dbReference>